<dbReference type="Proteomes" id="UP001396898">
    <property type="component" value="Unassembled WGS sequence"/>
</dbReference>
<name>A0ABR1RD19_9PEZI</name>
<dbReference type="EMBL" id="JAQQWI010000016">
    <property type="protein sequence ID" value="KAK8008102.1"/>
    <property type="molecule type" value="Genomic_DNA"/>
</dbReference>
<gene>
    <name evidence="3" type="ORF">PG991_010653</name>
</gene>
<keyword evidence="1" id="KW-0677">Repeat</keyword>
<organism evidence="3 4">
    <name type="scientific">Apiospora marii</name>
    <dbReference type="NCBI Taxonomy" id="335849"/>
    <lineage>
        <taxon>Eukaryota</taxon>
        <taxon>Fungi</taxon>
        <taxon>Dikarya</taxon>
        <taxon>Ascomycota</taxon>
        <taxon>Pezizomycotina</taxon>
        <taxon>Sordariomycetes</taxon>
        <taxon>Xylariomycetidae</taxon>
        <taxon>Amphisphaeriales</taxon>
        <taxon>Apiosporaceae</taxon>
        <taxon>Apiospora</taxon>
    </lineage>
</organism>
<dbReference type="InterPro" id="IPR027417">
    <property type="entry name" value="P-loop_NTPase"/>
</dbReference>
<keyword evidence="4" id="KW-1185">Reference proteome</keyword>
<dbReference type="PANTHER" id="PTHR10039">
    <property type="entry name" value="AMELOGENIN"/>
    <property type="match status" value="1"/>
</dbReference>
<dbReference type="InterPro" id="IPR056884">
    <property type="entry name" value="NPHP3-like_N"/>
</dbReference>
<comment type="caution">
    <text evidence="3">The sequence shown here is derived from an EMBL/GenBank/DDBJ whole genome shotgun (WGS) entry which is preliminary data.</text>
</comment>
<accession>A0ABR1RD19</accession>
<sequence>MAQQAKEVKSSERGNPLHPALAESHELDFSIDKTLFDAVLNDERVREWQSSNDTWQLRFSGSPGCGKTTLSSIIVETLREKATCVASIYLQQDVTSDETAFIEDFLWFVYSQLSKHVPDVASTPNEEEGRRTQYDEYVAARIVEQPGLHRTSLIRSALQAIVPSLPKPTFLVVDDIDRCSPETFICIEEELLQLQHRGVKIMTTSRIPSTGEFWTAAQCDGQECAAKYPRPWIHVYWACEDCMRHDDKDTRGTTVFCRACWPGRAECVRCNNTSRFKQPFDRVDFDISHVPDHAMDNFIRRAIQQEHGDVGLCGPQPTPEDQETSLPLPPFTSNLGLQLLRPNSDMAERVVRGIVKRAQGNMALAHKRLELFHRARLVEAFLAPRDRLPASIVEIFDAGLRSVEAQASPQRELGLQAIAIVGRSIDGVPFEQFQRLVRECGVEKGQYDAVSVGDDKGKDEIRLREVSNAAKGFVIQQNDRRRSPRLMAFHYDFYLYCGQGYRESIVRANNSLHDVP</sequence>
<evidence type="ECO:0000259" key="2">
    <source>
        <dbReference type="Pfam" id="PF24883"/>
    </source>
</evidence>
<evidence type="ECO:0000256" key="1">
    <source>
        <dbReference type="ARBA" id="ARBA00022737"/>
    </source>
</evidence>
<evidence type="ECO:0000313" key="4">
    <source>
        <dbReference type="Proteomes" id="UP001396898"/>
    </source>
</evidence>
<dbReference type="Gene3D" id="3.40.50.300">
    <property type="entry name" value="P-loop containing nucleotide triphosphate hydrolases"/>
    <property type="match status" value="1"/>
</dbReference>
<dbReference type="SUPFAM" id="SSF52540">
    <property type="entry name" value="P-loop containing nucleoside triphosphate hydrolases"/>
    <property type="match status" value="1"/>
</dbReference>
<dbReference type="Pfam" id="PF24883">
    <property type="entry name" value="NPHP3_N"/>
    <property type="match status" value="1"/>
</dbReference>
<protein>
    <recommendedName>
        <fullName evidence="2">Nephrocystin 3-like N-terminal domain-containing protein</fullName>
    </recommendedName>
</protein>
<evidence type="ECO:0000313" key="3">
    <source>
        <dbReference type="EMBL" id="KAK8008102.1"/>
    </source>
</evidence>
<reference evidence="3 4" key="1">
    <citation type="submission" date="2023-01" db="EMBL/GenBank/DDBJ databases">
        <title>Analysis of 21 Apiospora genomes using comparative genomics revels a genus with tremendous synthesis potential of carbohydrate active enzymes and secondary metabolites.</title>
        <authorList>
            <person name="Sorensen T."/>
        </authorList>
    </citation>
    <scope>NUCLEOTIDE SEQUENCE [LARGE SCALE GENOMIC DNA]</scope>
    <source>
        <strain evidence="3 4">CBS 20057</strain>
    </source>
</reference>
<proteinExistence type="predicted"/>
<feature type="domain" description="Nephrocystin 3-like N-terminal" evidence="2">
    <location>
        <begin position="38"/>
        <end position="206"/>
    </location>
</feature>